<dbReference type="SMART" id="SM00855">
    <property type="entry name" value="PGAM"/>
    <property type="match status" value="1"/>
</dbReference>
<feature type="region of interest" description="Disordered" evidence="1">
    <location>
        <begin position="209"/>
        <end position="238"/>
    </location>
</feature>
<reference evidence="2" key="1">
    <citation type="submission" date="2022-05" db="EMBL/GenBank/DDBJ databases">
        <authorList>
            <person name="Tuo L."/>
        </authorList>
    </citation>
    <scope>NUCLEOTIDE SEQUENCE</scope>
    <source>
        <strain evidence="2">BSK12Z-4</strain>
    </source>
</reference>
<dbReference type="Gene3D" id="3.40.50.1240">
    <property type="entry name" value="Phosphoglycerate mutase-like"/>
    <property type="match status" value="1"/>
</dbReference>
<accession>A0A9X2IFW6</accession>
<comment type="caution">
    <text evidence="2">The sequence shown here is derived from an EMBL/GenBank/DDBJ whole genome shotgun (WGS) entry which is preliminary data.</text>
</comment>
<dbReference type="PANTHER" id="PTHR48100:SF51">
    <property type="entry name" value="PHOSPHOGLYCERATE MUTASE"/>
    <property type="match status" value="1"/>
</dbReference>
<dbReference type="GO" id="GO:0005737">
    <property type="term" value="C:cytoplasm"/>
    <property type="evidence" value="ECO:0007669"/>
    <property type="project" value="TreeGrafter"/>
</dbReference>
<dbReference type="PANTHER" id="PTHR48100">
    <property type="entry name" value="BROAD-SPECIFICITY PHOSPHATASE YOR283W-RELATED"/>
    <property type="match status" value="1"/>
</dbReference>
<dbReference type="InterPro" id="IPR029033">
    <property type="entry name" value="His_PPase_superfam"/>
</dbReference>
<evidence type="ECO:0000313" key="2">
    <source>
        <dbReference type="EMBL" id="MCM0621727.1"/>
    </source>
</evidence>
<sequence>MVSTTVHLLRHGEVHNPQGILYGRSPGYHLSRLGNRMAERVAEQIGHRDIVHVAASPLERAQETAAPLAQALDLPVGSDPRLIESENVFQGETFTRGGLLRSPKKWKHLRNPFEPSWGEPYREIATRMLAAVEAARVVAEGHEAVLVSHQLPIWTTRLHLEGKRYVHDPRKRQCTLCSVTSLVYEGPTLTRITYSEPAGDLVPAHARKAAFSAGGADEEPPAAPGVGPDAGPDDEDAR</sequence>
<dbReference type="GO" id="GO:0016791">
    <property type="term" value="F:phosphatase activity"/>
    <property type="evidence" value="ECO:0007669"/>
    <property type="project" value="TreeGrafter"/>
</dbReference>
<evidence type="ECO:0000256" key="1">
    <source>
        <dbReference type="SAM" id="MobiDB-lite"/>
    </source>
</evidence>
<dbReference type="InterPro" id="IPR013078">
    <property type="entry name" value="His_Pase_superF_clade-1"/>
</dbReference>
<proteinExistence type="predicted"/>
<dbReference type="Pfam" id="PF00300">
    <property type="entry name" value="His_Phos_1"/>
    <property type="match status" value="1"/>
</dbReference>
<keyword evidence="3" id="KW-1185">Reference proteome</keyword>
<name>A0A9X2IFW6_9ACTN</name>
<organism evidence="2 3">
    <name type="scientific">Nocardioides bruguierae</name>
    <dbReference type="NCBI Taxonomy" id="2945102"/>
    <lineage>
        <taxon>Bacteria</taxon>
        <taxon>Bacillati</taxon>
        <taxon>Actinomycetota</taxon>
        <taxon>Actinomycetes</taxon>
        <taxon>Propionibacteriales</taxon>
        <taxon>Nocardioidaceae</taxon>
        <taxon>Nocardioides</taxon>
    </lineage>
</organism>
<dbReference type="AlphaFoldDB" id="A0A9X2IFW6"/>
<dbReference type="EMBL" id="JAMOIL010000022">
    <property type="protein sequence ID" value="MCM0621727.1"/>
    <property type="molecule type" value="Genomic_DNA"/>
</dbReference>
<dbReference type="SUPFAM" id="SSF53254">
    <property type="entry name" value="Phosphoglycerate mutase-like"/>
    <property type="match status" value="1"/>
</dbReference>
<evidence type="ECO:0000313" key="3">
    <source>
        <dbReference type="Proteomes" id="UP001139485"/>
    </source>
</evidence>
<dbReference type="InterPro" id="IPR050275">
    <property type="entry name" value="PGM_Phosphatase"/>
</dbReference>
<dbReference type="Proteomes" id="UP001139485">
    <property type="component" value="Unassembled WGS sequence"/>
</dbReference>
<protein>
    <submittedName>
        <fullName evidence="2">Histidine phosphatase family protein</fullName>
    </submittedName>
</protein>
<gene>
    <name evidence="2" type="ORF">M8330_15660</name>
</gene>
<dbReference type="CDD" id="cd07067">
    <property type="entry name" value="HP_PGM_like"/>
    <property type="match status" value="1"/>
</dbReference>